<evidence type="ECO:0000313" key="3">
    <source>
        <dbReference type="EMBL" id="MEM5287804.1"/>
    </source>
</evidence>
<accession>A0ABU9QEF0</accession>
<dbReference type="EMBL" id="JAZHGC010000015">
    <property type="protein sequence ID" value="MEM5287804.1"/>
    <property type="molecule type" value="Genomic_DNA"/>
</dbReference>
<proteinExistence type="predicted"/>
<evidence type="ECO:0000256" key="1">
    <source>
        <dbReference type="SAM" id="MobiDB-lite"/>
    </source>
</evidence>
<gene>
    <name evidence="3" type="ORF">V4C55_18910</name>
</gene>
<feature type="signal peptide" evidence="2">
    <location>
        <begin position="1"/>
        <end position="21"/>
    </location>
</feature>
<dbReference type="RefSeq" id="WP_201651500.1">
    <property type="nucleotide sequence ID" value="NZ_CAJHCS010000013.1"/>
</dbReference>
<evidence type="ECO:0000256" key="2">
    <source>
        <dbReference type="SAM" id="SignalP"/>
    </source>
</evidence>
<name>A0ABU9QEF0_9BURK</name>
<feature type="compositionally biased region" description="Basic residues" evidence="1">
    <location>
        <begin position="70"/>
        <end position="85"/>
    </location>
</feature>
<dbReference type="Proteomes" id="UP001494588">
    <property type="component" value="Unassembled WGS sequence"/>
</dbReference>
<feature type="region of interest" description="Disordered" evidence="1">
    <location>
        <begin position="60"/>
        <end position="91"/>
    </location>
</feature>
<keyword evidence="2" id="KW-0732">Signal</keyword>
<feature type="chain" id="PRO_5046592138" evidence="2">
    <location>
        <begin position="22"/>
        <end position="91"/>
    </location>
</feature>
<comment type="caution">
    <text evidence="3">The sequence shown here is derived from an EMBL/GenBank/DDBJ whole genome shotgun (WGS) entry which is preliminary data.</text>
</comment>
<sequence length="91" mass="9743">MKKSSLALLVSLLAAAGAASAQTPVNGIVMTHDRDVAAKIEQHAREVQAQPVVAQQDMDAPVEKIEQKPAHHHGHHHAAKSKKAHEHADSK</sequence>
<organism evidence="3 4">
    <name type="scientific">Paraburkholderia sabiae</name>
    <dbReference type="NCBI Taxonomy" id="273251"/>
    <lineage>
        <taxon>Bacteria</taxon>
        <taxon>Pseudomonadati</taxon>
        <taxon>Pseudomonadota</taxon>
        <taxon>Betaproteobacteria</taxon>
        <taxon>Burkholderiales</taxon>
        <taxon>Burkholderiaceae</taxon>
        <taxon>Paraburkholderia</taxon>
    </lineage>
</organism>
<evidence type="ECO:0000313" key="4">
    <source>
        <dbReference type="Proteomes" id="UP001494588"/>
    </source>
</evidence>
<protein>
    <submittedName>
        <fullName evidence="3">Uncharacterized protein</fullName>
    </submittedName>
</protein>
<keyword evidence="4" id="KW-1185">Reference proteome</keyword>
<reference evidence="3 4" key="1">
    <citation type="submission" date="2024-01" db="EMBL/GenBank/DDBJ databases">
        <title>The diversity of rhizobia nodulating Mimosa spp. in eleven states of Brazil covering several biomes is determined by host plant, location, and edaphic factors.</title>
        <authorList>
            <person name="Rouws L."/>
            <person name="Barauna A."/>
            <person name="Beukes C."/>
            <person name="De Faria S.M."/>
            <person name="Gross E."/>
            <person name="Dos Reis Junior F.B."/>
            <person name="Simon M."/>
            <person name="Maluk M."/>
            <person name="Odee D.W."/>
            <person name="Kenicer G."/>
            <person name="Young J.P.W."/>
            <person name="Reis V.M."/>
            <person name="Zilli J."/>
            <person name="James E.K."/>
        </authorList>
    </citation>
    <scope>NUCLEOTIDE SEQUENCE [LARGE SCALE GENOMIC DNA]</scope>
    <source>
        <strain evidence="3 4">JPY77</strain>
    </source>
</reference>